<dbReference type="InterPro" id="IPR031571">
    <property type="entry name" value="RcpC_dom"/>
</dbReference>
<dbReference type="CDD" id="cd11614">
    <property type="entry name" value="SAF_CpaB_FlgA_like"/>
    <property type="match status" value="1"/>
</dbReference>
<dbReference type="Pfam" id="PF16976">
    <property type="entry name" value="RcpC"/>
    <property type="match status" value="1"/>
</dbReference>
<accession>A0A842HNH8</accession>
<dbReference type="InterPro" id="IPR017592">
    <property type="entry name" value="Pilus_assmbl_Flp-typ_CpaB"/>
</dbReference>
<sequence>MSTPLKLVLLLIGAVAVALATRSLYNNLFNTSASVPSDPTVQVRVAADALPAGLLLRNEDLDWRPIAKSAVPPGAVVEGSKAANDITGVMVRRDIAAGAPVLERDIIRPNAPGFLSAVLKPGMRAVSVAVDSVSGNAGLIQPGDYVDMILVQETTGRNASGFGFPAVEAKARSVVSETVVEKARVIAVGSEFLQYPEEGSARKDTGRNAARTITLEVQPRAAEAIAVASRLGTITLALRSFAVTDREANRDDVGVTWEGEKAADGPLWAGDVSRAIASTSRRPPANDGSGDGAANASEPAYVHSRNITIYRGSEQSTQTLGAMAN</sequence>
<protein>
    <submittedName>
        <fullName evidence="3">Flp pilus assembly protein CpaB</fullName>
    </submittedName>
</protein>
<feature type="compositionally biased region" description="Low complexity" evidence="1">
    <location>
        <begin position="283"/>
        <end position="297"/>
    </location>
</feature>
<dbReference type="NCBIfam" id="TIGR03177">
    <property type="entry name" value="pilus_cpaB"/>
    <property type="match status" value="1"/>
</dbReference>
<feature type="region of interest" description="Disordered" evidence="1">
    <location>
        <begin position="279"/>
        <end position="299"/>
    </location>
</feature>
<gene>
    <name evidence="3" type="primary">cpaB</name>
    <name evidence="3" type="ORF">GTU67_00880</name>
</gene>
<dbReference type="InterPro" id="IPR013974">
    <property type="entry name" value="SAF"/>
</dbReference>
<evidence type="ECO:0000313" key="3">
    <source>
        <dbReference type="EMBL" id="MBC2768465.1"/>
    </source>
</evidence>
<keyword evidence="4" id="KW-1185">Reference proteome</keyword>
<comment type="caution">
    <text evidence="3">The sequence shown here is derived from an EMBL/GenBank/DDBJ whole genome shotgun (WGS) entry which is preliminary data.</text>
</comment>
<feature type="domain" description="SAF" evidence="2">
    <location>
        <begin position="41"/>
        <end position="107"/>
    </location>
</feature>
<dbReference type="EMBL" id="JACJUU010000001">
    <property type="protein sequence ID" value="MBC2768465.1"/>
    <property type="molecule type" value="Genomic_DNA"/>
</dbReference>
<dbReference type="AlphaFoldDB" id="A0A842HNH8"/>
<name>A0A842HNH8_9BURK</name>
<dbReference type="Proteomes" id="UP000545386">
    <property type="component" value="Unassembled WGS sequence"/>
</dbReference>
<organism evidence="3 4">
    <name type="scientific">Pusillimonas minor</name>
    <dbReference type="NCBI Taxonomy" id="2697024"/>
    <lineage>
        <taxon>Bacteria</taxon>
        <taxon>Pseudomonadati</taxon>
        <taxon>Pseudomonadota</taxon>
        <taxon>Betaproteobacteria</taxon>
        <taxon>Burkholderiales</taxon>
        <taxon>Alcaligenaceae</taxon>
        <taxon>Pusillimonas</taxon>
    </lineage>
</organism>
<evidence type="ECO:0000313" key="4">
    <source>
        <dbReference type="Proteomes" id="UP000545386"/>
    </source>
</evidence>
<proteinExistence type="predicted"/>
<dbReference type="Pfam" id="PF08666">
    <property type="entry name" value="SAF"/>
    <property type="match status" value="1"/>
</dbReference>
<evidence type="ECO:0000256" key="1">
    <source>
        <dbReference type="SAM" id="MobiDB-lite"/>
    </source>
</evidence>
<dbReference type="SMART" id="SM00858">
    <property type="entry name" value="SAF"/>
    <property type="match status" value="1"/>
</dbReference>
<dbReference type="RefSeq" id="WP_185778311.1">
    <property type="nucleotide sequence ID" value="NZ_JACJUU010000001.1"/>
</dbReference>
<evidence type="ECO:0000259" key="2">
    <source>
        <dbReference type="SMART" id="SM00858"/>
    </source>
</evidence>
<reference evidence="3 4" key="1">
    <citation type="submission" date="2020-08" db="EMBL/GenBank/DDBJ databases">
        <title>Paraeoetvoesia sp. YC-7-48 draft genome sequence.</title>
        <authorList>
            <person name="Yao L."/>
        </authorList>
    </citation>
    <scope>NUCLEOTIDE SEQUENCE [LARGE SCALE GENOMIC DNA]</scope>
    <source>
        <strain evidence="4">YC-7-48</strain>
    </source>
</reference>